<proteinExistence type="predicted"/>
<comment type="caution">
    <text evidence="2">The sequence shown here is derived from an EMBL/GenBank/DDBJ whole genome shotgun (WGS) entry which is preliminary data.</text>
</comment>
<evidence type="ECO:0000313" key="3">
    <source>
        <dbReference type="Proteomes" id="UP000670527"/>
    </source>
</evidence>
<dbReference type="Proteomes" id="UP000670527">
    <property type="component" value="Unassembled WGS sequence"/>
</dbReference>
<gene>
    <name evidence="2" type="ORF">J4D97_03830</name>
</gene>
<reference evidence="2 3" key="1">
    <citation type="submission" date="2021-03" db="EMBL/GenBank/DDBJ databases">
        <authorList>
            <person name="Kim M.K."/>
        </authorList>
    </citation>
    <scope>NUCLEOTIDE SEQUENCE [LARGE SCALE GENOMIC DNA]</scope>
    <source>
        <strain evidence="2 3">BT507</strain>
    </source>
</reference>
<feature type="transmembrane region" description="Helical" evidence="1">
    <location>
        <begin position="108"/>
        <end position="129"/>
    </location>
</feature>
<keyword evidence="1" id="KW-1133">Transmembrane helix</keyword>
<organism evidence="2 3">
    <name type="scientific">Hymenobacter defluvii</name>
    <dbReference type="NCBI Taxonomy" id="2054411"/>
    <lineage>
        <taxon>Bacteria</taxon>
        <taxon>Pseudomonadati</taxon>
        <taxon>Bacteroidota</taxon>
        <taxon>Cytophagia</taxon>
        <taxon>Cytophagales</taxon>
        <taxon>Hymenobacteraceae</taxon>
        <taxon>Hymenobacter</taxon>
    </lineage>
</organism>
<keyword evidence="3" id="KW-1185">Reference proteome</keyword>
<sequence length="158" mass="18508">MFPFSISYSVQITRNITSDEYESVLKYVKEFIEKKTADDIIIWENGLEFKSRLLKWRSRNNIMSAIDKGEFYILSKEGKTFISYKIYMYFLLLSALVFAGLVEALTKNIALSVFVIIFMGGLNWLTAVIRHRYMLNDLKKRIDLLIPSGIYPFYANKK</sequence>
<keyword evidence="1" id="KW-0472">Membrane</keyword>
<keyword evidence="1" id="KW-0812">Transmembrane</keyword>
<dbReference type="EMBL" id="JAGETX010000001">
    <property type="protein sequence ID" value="MBO3269769.1"/>
    <property type="molecule type" value="Genomic_DNA"/>
</dbReference>
<evidence type="ECO:0000256" key="1">
    <source>
        <dbReference type="SAM" id="Phobius"/>
    </source>
</evidence>
<feature type="transmembrane region" description="Helical" evidence="1">
    <location>
        <begin position="86"/>
        <end position="102"/>
    </location>
</feature>
<accession>A0ABS3T7Y9</accession>
<name>A0ABS3T7Y9_9BACT</name>
<dbReference type="RefSeq" id="WP_208306412.1">
    <property type="nucleotide sequence ID" value="NZ_JAGETX010000001.1"/>
</dbReference>
<evidence type="ECO:0000313" key="2">
    <source>
        <dbReference type="EMBL" id="MBO3269769.1"/>
    </source>
</evidence>
<protein>
    <submittedName>
        <fullName evidence="2">Uncharacterized protein</fullName>
    </submittedName>
</protein>